<evidence type="ECO:0000256" key="11">
    <source>
        <dbReference type="ARBA" id="ARBA00032010"/>
    </source>
</evidence>
<evidence type="ECO:0000259" key="13">
    <source>
        <dbReference type="SMART" id="SM01281"/>
    </source>
</evidence>
<evidence type="ECO:0000256" key="6">
    <source>
        <dbReference type="ARBA" id="ARBA00023015"/>
    </source>
</evidence>
<keyword evidence="7" id="KW-0010">Activator</keyword>
<feature type="compositionally biased region" description="Polar residues" evidence="12">
    <location>
        <begin position="12"/>
        <end position="22"/>
    </location>
</feature>
<comment type="subcellular location">
    <subcellularLocation>
        <location evidence="1">Nucleus</location>
    </subcellularLocation>
</comment>
<dbReference type="InParanoid" id="A0A2J6SU63"/>
<dbReference type="EMBL" id="KZ613866">
    <property type="protein sequence ID" value="PMD54318.1"/>
    <property type="molecule type" value="Genomic_DNA"/>
</dbReference>
<feature type="region of interest" description="Disordered" evidence="12">
    <location>
        <begin position="1"/>
        <end position="48"/>
    </location>
</feature>
<comment type="subunit">
    <text evidence="3">Component of the SRB8-11 complex, which itself associates with the Mediator complex.</text>
</comment>
<feature type="region of interest" description="Disordered" evidence="12">
    <location>
        <begin position="60"/>
        <end position="170"/>
    </location>
</feature>
<keyword evidence="6" id="KW-0805">Transcription regulation</keyword>
<dbReference type="GO" id="GO:0006357">
    <property type="term" value="P:regulation of transcription by RNA polymerase II"/>
    <property type="evidence" value="ECO:0007669"/>
    <property type="project" value="InterPro"/>
</dbReference>
<dbReference type="InterPro" id="IPR016024">
    <property type="entry name" value="ARM-type_fold"/>
</dbReference>
<dbReference type="InterPro" id="IPR057344">
    <property type="entry name" value="ARM_SRB8"/>
</dbReference>
<dbReference type="OrthoDB" id="20828at2759"/>
<evidence type="ECO:0000256" key="1">
    <source>
        <dbReference type="ARBA" id="ARBA00004123"/>
    </source>
</evidence>
<evidence type="ECO:0000256" key="3">
    <source>
        <dbReference type="ARBA" id="ARBA00011629"/>
    </source>
</evidence>
<evidence type="ECO:0000256" key="8">
    <source>
        <dbReference type="ARBA" id="ARBA00023163"/>
    </source>
</evidence>
<dbReference type="STRING" id="1095630.A0A2J6SU63"/>
<dbReference type="GO" id="GO:0016592">
    <property type="term" value="C:mediator complex"/>
    <property type="evidence" value="ECO:0007669"/>
    <property type="project" value="InterPro"/>
</dbReference>
<dbReference type="InterPro" id="IPR019035">
    <property type="entry name" value="Mediator_Med12"/>
</dbReference>
<dbReference type="PANTHER" id="PTHR46567:SF1">
    <property type="entry name" value="MEDIATOR OF RNA POLYMERASE II TRANSCRIPTION SUBUNIT 12"/>
    <property type="match status" value="1"/>
</dbReference>
<dbReference type="SUPFAM" id="SSF48371">
    <property type="entry name" value="ARM repeat"/>
    <property type="match status" value="1"/>
</dbReference>
<reference evidence="14 15" key="1">
    <citation type="submission" date="2016-04" db="EMBL/GenBank/DDBJ databases">
        <title>A degradative enzymes factory behind the ericoid mycorrhizal symbiosis.</title>
        <authorList>
            <consortium name="DOE Joint Genome Institute"/>
            <person name="Martino E."/>
            <person name="Morin E."/>
            <person name="Grelet G."/>
            <person name="Kuo A."/>
            <person name="Kohler A."/>
            <person name="Daghino S."/>
            <person name="Barry K."/>
            <person name="Choi C."/>
            <person name="Cichocki N."/>
            <person name="Clum A."/>
            <person name="Copeland A."/>
            <person name="Hainaut M."/>
            <person name="Haridas S."/>
            <person name="Labutti K."/>
            <person name="Lindquist E."/>
            <person name="Lipzen A."/>
            <person name="Khouja H.-R."/>
            <person name="Murat C."/>
            <person name="Ohm R."/>
            <person name="Olson A."/>
            <person name="Spatafora J."/>
            <person name="Veneault-Fourrey C."/>
            <person name="Henrissat B."/>
            <person name="Grigoriev I."/>
            <person name="Martin F."/>
            <person name="Perotto S."/>
        </authorList>
    </citation>
    <scope>NUCLEOTIDE SEQUENCE [LARGE SCALE GENOMIC DNA]</scope>
    <source>
        <strain evidence="14 15">E</strain>
    </source>
</reference>
<dbReference type="SMART" id="SM01281">
    <property type="entry name" value="Med12"/>
    <property type="match status" value="1"/>
</dbReference>
<protein>
    <recommendedName>
        <fullName evidence="4">Mediator of RNA polymerase II transcription subunit 12</fullName>
    </recommendedName>
    <alternativeName>
        <fullName evidence="11">Mediator complex subunit 12</fullName>
    </alternativeName>
</protein>
<sequence>MTSRPSVGRQGPQRSLSSTNALQRPPPHRTLSQQFSSSSPTRRGNEGFVDLTFDESVLARHGPRVGTSRLRVEISKDSGPSEMVESPKPISDAAPTWRPSLPPRGRPQLHFDVPSVSNLSPHPAQDGGQNEVTIKPMPLPVRPGQHAPPSSEKSRAAPSNAAKKDARPKPYILEVPTAAPHYSPNGHTDFFPWTGNHPEDQFSEPVIRHGFFDKAQMTQNETGSAKPSIFPALKHKSGLQTLSALFTSVLAQRRAHGQITSASTFKPPPRVTVTDTKREMWLKDLANPTISLRRLSRSIPHGIRGKVLLDQSLSKNIPIERAVWLAKCVGANELRSFRRKGVSGTFAMGGEAKWIRDFTVCVEQFMESILATCGEKDFKTRISYAIRLATHFYAEYLLDREHYMDWLVTSLENSPQAKLPMWLLITQVYWKDLLKYRKYGRRLSAALLSQLARTLNHLDRDILAPLSDRLRVLLKGIVISNSESFVGPKVWAKHRDVIMSDLDLDDERFMSILAALDLRNSRLNASGTEKTLTARRRLLYVLDGTLIRPLTNETARQCWEIDEDKAMLSRTILEWSSSSYRPGNAKIYVAARIMRSWIKFGADVTSAVLDFLDSAVCNSGRRNSAFYHLVSELARSEHFSTPRYLEWLIARGGLYNAKDVASDGPCATRLLAELPTNNLSESIAELRATLLSRAGFLVEEEEDQTNDLMTFMNQNLPGMQATVDDKLESQSLDVNLASISSEASRTTKSELGLWLRQKVRLQMAQPTIPPFDDWDDSPMKGGTSAITSSDFNTVRQYLELIDDYSMLADVLKIVTSSNDAEVLASCVDTLDLHIEVFSAIGALRGLFDILVTRLRALSDEIDSIPRVLLVTLSDLASRLPEQRMVAQQLAQELARSDRKTAADACSPVSDHMALVQTSEADFTDEIEKVLASGNSMDQATLERLFQRIILRLEESWEKSQEQRSCGLLLTRLRTFDAQQFDALMTAWIKRLVPRQNRPTMLEVFGPLISFGCLALRDVIVSSGATETMENPQDSSTAHEALGLLVTSFCLPETMTIEERYRLRIKQAHMQKDHPVEVLNVVRLVFGEPIDLDERSSSLDRKILQSADFHELLQVLVLSDTHRFIDNLVMPLLQSSTPDAAVTINRCVDKFLLAGNENETITTEVLLNLADDLSLPFCQVKLAAMFRRDDTVMEGADDGQAEDLEAFDRAIESAVATGKTTWASIVPLLDASIAQRLRQRAEARFLALFPSPKATGGEDTMQNRVVHAENLLHIIDATAYSASATNTSVGATNLACDIVAVLNGLWLLLAKSQSRDIKDAIMSKWLPLLLSFTTIRIPAFEATKPGHESRAKAVLALAAIFLQLQALDIATDEIKNLIEQTFDLALYLVDPLPEDMRQQCIRNLRDAASSAQISYLFSFTPNPTEWLVLSQKERTLPPPGAGVAERATEKEKLVPFSLRRWEMLGEPTPNVGENDTSLSLTLFGARRG</sequence>
<comment type="function">
    <text evidence="10">Component of the SRB8-11 complex. The SRB8-11 complex is a regulatory module of the Mediator complex which is itself involved in regulation of basal and activated RNA polymerase II-dependent transcription. The SRB8-11 complex may be involved in the transcriptional repression of a subset of genes regulated by Mediator. It may inhibit the association of the Mediator complex with RNA polymerase II to form the holoenzyme complex.</text>
</comment>
<evidence type="ECO:0000256" key="9">
    <source>
        <dbReference type="ARBA" id="ARBA00023242"/>
    </source>
</evidence>
<dbReference type="Pfam" id="PF09497">
    <property type="entry name" value="Med12"/>
    <property type="match status" value="1"/>
</dbReference>
<keyword evidence="5" id="KW-0678">Repressor</keyword>
<evidence type="ECO:0000313" key="14">
    <source>
        <dbReference type="EMBL" id="PMD54318.1"/>
    </source>
</evidence>
<dbReference type="Proteomes" id="UP000235371">
    <property type="component" value="Unassembled WGS sequence"/>
</dbReference>
<dbReference type="PANTHER" id="PTHR46567">
    <property type="entry name" value="MEDIATOR OF RNA POLYMERASE II TRANSCRIPTION SUBUNIT 12"/>
    <property type="match status" value="1"/>
</dbReference>
<proteinExistence type="inferred from homology"/>
<accession>A0A2J6SU63</accession>
<evidence type="ECO:0000256" key="7">
    <source>
        <dbReference type="ARBA" id="ARBA00023159"/>
    </source>
</evidence>
<dbReference type="RefSeq" id="XP_024731222.1">
    <property type="nucleotide sequence ID" value="XM_024877296.1"/>
</dbReference>
<dbReference type="GO" id="GO:0003712">
    <property type="term" value="F:transcription coregulator activity"/>
    <property type="evidence" value="ECO:0007669"/>
    <property type="project" value="InterPro"/>
</dbReference>
<comment type="similarity">
    <text evidence="2">Belongs to the Mediator complex subunit 12 family.</text>
</comment>
<keyword evidence="15" id="KW-1185">Reference proteome</keyword>
<evidence type="ECO:0000256" key="5">
    <source>
        <dbReference type="ARBA" id="ARBA00022491"/>
    </source>
</evidence>
<feature type="compositionally biased region" description="Polar residues" evidence="12">
    <location>
        <begin position="30"/>
        <end position="42"/>
    </location>
</feature>
<dbReference type="GeneID" id="36585373"/>
<organism evidence="14 15">
    <name type="scientific">Hyaloscypha bicolor E</name>
    <dbReference type="NCBI Taxonomy" id="1095630"/>
    <lineage>
        <taxon>Eukaryota</taxon>
        <taxon>Fungi</taxon>
        <taxon>Dikarya</taxon>
        <taxon>Ascomycota</taxon>
        <taxon>Pezizomycotina</taxon>
        <taxon>Leotiomycetes</taxon>
        <taxon>Helotiales</taxon>
        <taxon>Hyaloscyphaceae</taxon>
        <taxon>Hyaloscypha</taxon>
        <taxon>Hyaloscypha bicolor</taxon>
    </lineage>
</organism>
<evidence type="ECO:0000313" key="15">
    <source>
        <dbReference type="Proteomes" id="UP000235371"/>
    </source>
</evidence>
<evidence type="ECO:0000256" key="2">
    <source>
        <dbReference type="ARBA" id="ARBA00010289"/>
    </source>
</evidence>
<evidence type="ECO:0000256" key="4">
    <source>
        <dbReference type="ARBA" id="ARBA00019622"/>
    </source>
</evidence>
<dbReference type="Pfam" id="PF25326">
    <property type="entry name" value="ARM_SRB8"/>
    <property type="match status" value="1"/>
</dbReference>
<gene>
    <name evidence="14" type="ORF">K444DRAFT_571062</name>
</gene>
<keyword evidence="9" id="KW-0539">Nucleus</keyword>
<evidence type="ECO:0000256" key="12">
    <source>
        <dbReference type="SAM" id="MobiDB-lite"/>
    </source>
</evidence>
<name>A0A2J6SU63_9HELO</name>
<evidence type="ECO:0000256" key="10">
    <source>
        <dbReference type="ARBA" id="ARBA00025661"/>
    </source>
</evidence>
<keyword evidence="8" id="KW-0804">Transcription</keyword>
<feature type="domain" description="Mediator complex subunit Med12" evidence="13">
    <location>
        <begin position="264"/>
        <end position="327"/>
    </location>
</feature>